<dbReference type="SUPFAM" id="SSF52047">
    <property type="entry name" value="RNI-like"/>
    <property type="match status" value="1"/>
</dbReference>
<keyword evidence="2" id="KW-0677">Repeat</keyword>
<reference evidence="3" key="1">
    <citation type="submission" date="2025-08" db="UniProtKB">
        <authorList>
            <consortium name="Ensembl"/>
        </authorList>
    </citation>
    <scope>IDENTIFICATION</scope>
</reference>
<dbReference type="Ensembl" id="ENSPKIT00000021108.1">
    <property type="protein sequence ID" value="ENSPKIP00000040090.1"/>
    <property type="gene ID" value="ENSPKIG00000017190.1"/>
</dbReference>
<dbReference type="SMART" id="SM00368">
    <property type="entry name" value="LRR_RI"/>
    <property type="match status" value="10"/>
</dbReference>
<dbReference type="Gene3D" id="3.80.10.10">
    <property type="entry name" value="Ribonuclease Inhibitor"/>
    <property type="match status" value="3"/>
</dbReference>
<dbReference type="InterPro" id="IPR032675">
    <property type="entry name" value="LRR_dom_sf"/>
</dbReference>
<accession>A0A3B3TBQ7</accession>
<evidence type="ECO:0000256" key="2">
    <source>
        <dbReference type="ARBA" id="ARBA00022737"/>
    </source>
</evidence>
<dbReference type="GeneTree" id="ENSGT01150000286927"/>
<evidence type="ECO:0000256" key="1">
    <source>
        <dbReference type="ARBA" id="ARBA00022614"/>
    </source>
</evidence>
<evidence type="ECO:0008006" key="5">
    <source>
        <dbReference type="Google" id="ProtNLM"/>
    </source>
</evidence>
<evidence type="ECO:0000313" key="4">
    <source>
        <dbReference type="Proteomes" id="UP000261540"/>
    </source>
</evidence>
<dbReference type="AlphaFoldDB" id="A0A3B3TBQ7"/>
<dbReference type="InterPro" id="IPR001611">
    <property type="entry name" value="Leu-rich_rpt"/>
</dbReference>
<keyword evidence="1" id="KW-0433">Leucine-rich repeat</keyword>
<keyword evidence="4" id="KW-1185">Reference proteome</keyword>
<sequence length="386" mass="42538">ISILLICIFYTVYQCKKFYECLIFLRLGTCCLSEKCCEALASALRSNSSPLRELDLSNNMLFDSGVILLSAGLVDPSCKLEKLNCELTEKCCEALASALRSNSSLLRELDVSDNDLQDSGVKLLSAGLGDSHCKLEILRSVVLDIPHCKLEILLLRPVFSALCRLSGCRITEEGCSSLASALRSNPSHLRELDLSFNHPGDSGVKLLSALLEDPSCKLEKLNRLSWEKHCSFSHRKYLLSLQMIACKLRDQGNYCKLTDGCCEALASALRSNSSPLRELDLSDNYLGNSGLKLLFAGLEDPSCKLEKLKLGTYDLSEESCKALASALRSNSSPLRELDLSNNMLFDSGVILLSAGLVDPSCKLEKLKMIVRMFLSKFRVLKKSVLL</sequence>
<proteinExistence type="predicted"/>
<dbReference type="Pfam" id="PF13516">
    <property type="entry name" value="LRR_6"/>
    <property type="match status" value="5"/>
</dbReference>
<protein>
    <recommendedName>
        <fullName evidence="5">NACHT LRR and PYD domain-containing protein</fullName>
    </recommendedName>
</protein>
<dbReference type="PANTHER" id="PTHR24106">
    <property type="entry name" value="NACHT, LRR AND CARD DOMAINS-CONTAINING"/>
    <property type="match status" value="1"/>
</dbReference>
<dbReference type="Proteomes" id="UP000261540">
    <property type="component" value="Unplaced"/>
</dbReference>
<dbReference type="InterPro" id="IPR051261">
    <property type="entry name" value="NLR"/>
</dbReference>
<organism evidence="3 4">
    <name type="scientific">Paramormyrops kingsleyae</name>
    <dbReference type="NCBI Taxonomy" id="1676925"/>
    <lineage>
        <taxon>Eukaryota</taxon>
        <taxon>Metazoa</taxon>
        <taxon>Chordata</taxon>
        <taxon>Craniata</taxon>
        <taxon>Vertebrata</taxon>
        <taxon>Euteleostomi</taxon>
        <taxon>Actinopterygii</taxon>
        <taxon>Neopterygii</taxon>
        <taxon>Teleostei</taxon>
        <taxon>Osteoglossocephala</taxon>
        <taxon>Osteoglossomorpha</taxon>
        <taxon>Osteoglossiformes</taxon>
        <taxon>Mormyridae</taxon>
        <taxon>Paramormyrops</taxon>
    </lineage>
</organism>
<reference evidence="3" key="2">
    <citation type="submission" date="2025-09" db="UniProtKB">
        <authorList>
            <consortium name="Ensembl"/>
        </authorList>
    </citation>
    <scope>IDENTIFICATION</scope>
</reference>
<name>A0A3B3TBQ7_9TELE</name>
<evidence type="ECO:0000313" key="3">
    <source>
        <dbReference type="Ensembl" id="ENSPKIP00000040090.1"/>
    </source>
</evidence>